<dbReference type="EC" id="5.6.2.4" evidence="11"/>
<dbReference type="GO" id="GO:0016887">
    <property type="term" value="F:ATP hydrolysis activity"/>
    <property type="evidence" value="ECO:0007669"/>
    <property type="project" value="RHEA"/>
</dbReference>
<dbReference type="GO" id="GO:0033202">
    <property type="term" value="C:DNA helicase complex"/>
    <property type="evidence" value="ECO:0007669"/>
    <property type="project" value="TreeGrafter"/>
</dbReference>
<dbReference type="GO" id="GO:0009314">
    <property type="term" value="P:response to radiation"/>
    <property type="evidence" value="ECO:0007669"/>
    <property type="project" value="UniProtKB-ARBA"/>
</dbReference>
<comment type="catalytic activity">
    <reaction evidence="9 11">
        <text>ATP + H2O = ADP + phosphate + H(+)</text>
        <dbReference type="Rhea" id="RHEA:13065"/>
        <dbReference type="ChEBI" id="CHEBI:15377"/>
        <dbReference type="ChEBI" id="CHEBI:15378"/>
        <dbReference type="ChEBI" id="CHEBI:30616"/>
        <dbReference type="ChEBI" id="CHEBI:43474"/>
        <dbReference type="ChEBI" id="CHEBI:456216"/>
        <dbReference type="EC" id="5.6.2.4"/>
    </reaction>
</comment>
<evidence type="ECO:0000256" key="8">
    <source>
        <dbReference type="ARBA" id="ARBA00034617"/>
    </source>
</evidence>
<evidence type="ECO:0000259" key="13">
    <source>
        <dbReference type="PROSITE" id="PS51217"/>
    </source>
</evidence>
<feature type="binding site" evidence="10">
    <location>
        <begin position="27"/>
        <end position="34"/>
    </location>
    <ligand>
        <name>ATP</name>
        <dbReference type="ChEBI" id="CHEBI:30616"/>
    </ligand>
</feature>
<dbReference type="InterPro" id="IPR014016">
    <property type="entry name" value="UvrD-like_ATP-bd"/>
</dbReference>
<dbReference type="InterPro" id="IPR000212">
    <property type="entry name" value="DNA_helicase_UvrD/REP"/>
</dbReference>
<feature type="domain" description="UvrD-like helicase ATP-binding" evidence="12">
    <location>
        <begin position="6"/>
        <end position="286"/>
    </location>
</feature>
<dbReference type="GO" id="GO:0005524">
    <property type="term" value="F:ATP binding"/>
    <property type="evidence" value="ECO:0007669"/>
    <property type="project" value="UniProtKB-UniRule"/>
</dbReference>
<dbReference type="GO" id="GO:0000725">
    <property type="term" value="P:recombinational repair"/>
    <property type="evidence" value="ECO:0007669"/>
    <property type="project" value="TreeGrafter"/>
</dbReference>
<dbReference type="Gene3D" id="1.10.10.160">
    <property type="match status" value="1"/>
</dbReference>
<dbReference type="STRING" id="1122184.SAMN02745176_00182"/>
<proteinExistence type="inferred from homology"/>
<keyword evidence="6 11" id="KW-0238">DNA-binding</keyword>
<dbReference type="Pfam" id="PF13361">
    <property type="entry name" value="UvrD_C"/>
    <property type="match status" value="1"/>
</dbReference>
<dbReference type="Pfam" id="PF00580">
    <property type="entry name" value="UvrD-helicase"/>
    <property type="match status" value="1"/>
</dbReference>
<evidence type="ECO:0000256" key="7">
    <source>
        <dbReference type="ARBA" id="ARBA00023235"/>
    </source>
</evidence>
<reference evidence="14 15" key="1">
    <citation type="submission" date="2016-11" db="EMBL/GenBank/DDBJ databases">
        <authorList>
            <person name="Jaros S."/>
            <person name="Januszkiewicz K."/>
            <person name="Wedrychowicz H."/>
        </authorList>
    </citation>
    <scope>NUCLEOTIDE SEQUENCE [LARGE SCALE GENOMIC DNA]</scope>
    <source>
        <strain evidence="14 15">DSM 19022</strain>
    </source>
</reference>
<evidence type="ECO:0000256" key="6">
    <source>
        <dbReference type="ARBA" id="ARBA00023125"/>
    </source>
</evidence>
<keyword evidence="7" id="KW-0413">Isomerase</keyword>
<dbReference type="InterPro" id="IPR005751">
    <property type="entry name" value="ATP-dep_DNA_helicase_PcrA"/>
</dbReference>
<dbReference type="PROSITE" id="PS51198">
    <property type="entry name" value="UVRD_HELICASE_ATP_BIND"/>
    <property type="match status" value="1"/>
</dbReference>
<dbReference type="GO" id="GO:0043138">
    <property type="term" value="F:3'-5' DNA helicase activity"/>
    <property type="evidence" value="ECO:0007669"/>
    <property type="project" value="UniProtKB-EC"/>
</dbReference>
<evidence type="ECO:0000256" key="3">
    <source>
        <dbReference type="ARBA" id="ARBA00022801"/>
    </source>
</evidence>
<name>A0A1M6AZ53_9FIRM</name>
<evidence type="ECO:0000256" key="1">
    <source>
        <dbReference type="ARBA" id="ARBA00009922"/>
    </source>
</evidence>
<gene>
    <name evidence="14" type="ORF">SAMN02745176_00182</name>
</gene>
<evidence type="ECO:0000256" key="4">
    <source>
        <dbReference type="ARBA" id="ARBA00022806"/>
    </source>
</evidence>
<dbReference type="GO" id="GO:0006260">
    <property type="term" value="P:DNA replication"/>
    <property type="evidence" value="ECO:0007669"/>
    <property type="project" value="InterPro"/>
</dbReference>
<dbReference type="Gene3D" id="3.40.50.300">
    <property type="entry name" value="P-loop containing nucleotide triphosphate hydrolases"/>
    <property type="match status" value="2"/>
</dbReference>
<dbReference type="CDD" id="cd18807">
    <property type="entry name" value="SF1_C_UvrD"/>
    <property type="match status" value="1"/>
</dbReference>
<dbReference type="OrthoDB" id="9810135at2"/>
<dbReference type="AlphaFoldDB" id="A0A1M6AZ53"/>
<sequence>MNNLLDSLNKQQREAVVHTEGPLLVLAGAGSGKTRVLTYRIAYLINEKNVYPSNILAITFTNKAAREMKERVENLLEGSYDMWISTFHSACVRILRMEIEKLQGYKKNFIIFDTDDQAKIIKECLKELNYNEKNFPPKEMISSISKAKDQLMTPGKFMDRYGRDFRLKKVADIYSLYQKKLMENNALDFDDILFKTVELFQNNPDALQRYQQKFKYIMVDEYQDTNYCQYMLINLLAKSHRNLCVVGDDDQSIYSWRGADIGNILNFEKDFPDAKVIKLEQNYRSTQTILDAANSVISKNFGRKSKRLWTDNGEGKAIIYYKAMDERDEADFIIGEIDRLAFQEQISLNSFAILYRTNAQSRALEEMCMARGVPYKIVGGHRFYDRMEVKDIIAYLRVIQDPEGDLSIKRIINVPKRGIGKATIDQLEDYARQNGVSFYEALLFADNIDGISKKARNSIKDFVRLIAELMDIAENESASEVINQVILKSGYLEELEKGDDEAQERARNIKELISAALEYEEKNEDNSLTGFLENMALMSDIDGLKEDREGITMMTIHSAKGLEFPVVFICGLEEGLFPTQRAFFEEHQLEEERRLMYVAVTRAKEKLYLTSAFERTLYGSTSYTMESRFLREIPKDLIMKV</sequence>
<keyword evidence="2 10" id="KW-0547">Nucleotide-binding</keyword>
<evidence type="ECO:0000256" key="2">
    <source>
        <dbReference type="ARBA" id="ARBA00022741"/>
    </source>
</evidence>
<comment type="catalytic activity">
    <reaction evidence="8">
        <text>Couples ATP hydrolysis with the unwinding of duplex DNA by translocating in the 3'-5' direction.</text>
        <dbReference type="EC" id="5.6.2.4"/>
    </reaction>
</comment>
<evidence type="ECO:0000256" key="5">
    <source>
        <dbReference type="ARBA" id="ARBA00022840"/>
    </source>
</evidence>
<evidence type="ECO:0000313" key="15">
    <source>
        <dbReference type="Proteomes" id="UP000184442"/>
    </source>
</evidence>
<dbReference type="SUPFAM" id="SSF52540">
    <property type="entry name" value="P-loop containing nucleoside triphosphate hydrolases"/>
    <property type="match status" value="1"/>
</dbReference>
<keyword evidence="15" id="KW-1185">Reference proteome</keyword>
<dbReference type="CDD" id="cd17932">
    <property type="entry name" value="DEXQc_UvrD"/>
    <property type="match status" value="1"/>
</dbReference>
<evidence type="ECO:0000256" key="10">
    <source>
        <dbReference type="PROSITE-ProRule" id="PRU00560"/>
    </source>
</evidence>
<feature type="domain" description="UvrD-like helicase C-terminal" evidence="13">
    <location>
        <begin position="287"/>
        <end position="561"/>
    </location>
</feature>
<dbReference type="RefSeq" id="WP_073023540.1">
    <property type="nucleotide sequence ID" value="NZ_FQZS01000003.1"/>
</dbReference>
<keyword evidence="4 10" id="KW-0347">Helicase</keyword>
<dbReference type="FunFam" id="1.10.10.160:FF:000001">
    <property type="entry name" value="ATP-dependent DNA helicase"/>
    <property type="match status" value="1"/>
</dbReference>
<dbReference type="GO" id="GO:0003677">
    <property type="term" value="F:DNA binding"/>
    <property type="evidence" value="ECO:0007669"/>
    <property type="project" value="UniProtKB-KW"/>
</dbReference>
<keyword evidence="5 10" id="KW-0067">ATP-binding</keyword>
<dbReference type="PANTHER" id="PTHR11070">
    <property type="entry name" value="UVRD / RECB / PCRA DNA HELICASE FAMILY MEMBER"/>
    <property type="match status" value="1"/>
</dbReference>
<keyword evidence="3 10" id="KW-0378">Hydrolase</keyword>
<evidence type="ECO:0000313" key="14">
    <source>
        <dbReference type="EMBL" id="SHI41513.1"/>
    </source>
</evidence>
<dbReference type="Gene3D" id="1.10.486.10">
    <property type="entry name" value="PCRA, domain 4"/>
    <property type="match status" value="1"/>
</dbReference>
<evidence type="ECO:0000259" key="12">
    <source>
        <dbReference type="PROSITE" id="PS51198"/>
    </source>
</evidence>
<dbReference type="EMBL" id="FQZS01000003">
    <property type="protein sequence ID" value="SHI41513.1"/>
    <property type="molecule type" value="Genomic_DNA"/>
</dbReference>
<dbReference type="InterPro" id="IPR014017">
    <property type="entry name" value="DNA_helicase_UvrD-like_C"/>
</dbReference>
<dbReference type="PANTHER" id="PTHR11070:SF2">
    <property type="entry name" value="ATP-DEPENDENT DNA HELICASE SRS2"/>
    <property type="match status" value="1"/>
</dbReference>
<dbReference type="GO" id="GO:0005829">
    <property type="term" value="C:cytosol"/>
    <property type="evidence" value="ECO:0007669"/>
    <property type="project" value="TreeGrafter"/>
</dbReference>
<organism evidence="14 15">
    <name type="scientific">Lutispora thermophila DSM 19022</name>
    <dbReference type="NCBI Taxonomy" id="1122184"/>
    <lineage>
        <taxon>Bacteria</taxon>
        <taxon>Bacillati</taxon>
        <taxon>Bacillota</taxon>
        <taxon>Clostridia</taxon>
        <taxon>Lutisporales</taxon>
        <taxon>Lutisporaceae</taxon>
        <taxon>Lutispora</taxon>
    </lineage>
</organism>
<dbReference type="FunFam" id="1.10.486.10:FF:000003">
    <property type="entry name" value="ATP-dependent DNA helicase"/>
    <property type="match status" value="1"/>
</dbReference>
<dbReference type="InterPro" id="IPR013986">
    <property type="entry name" value="DExx_box_DNA_helicase_dom_sf"/>
</dbReference>
<dbReference type="NCBIfam" id="TIGR01073">
    <property type="entry name" value="pcrA"/>
    <property type="match status" value="1"/>
</dbReference>
<dbReference type="Proteomes" id="UP000184442">
    <property type="component" value="Unassembled WGS sequence"/>
</dbReference>
<evidence type="ECO:0000256" key="9">
    <source>
        <dbReference type="ARBA" id="ARBA00048988"/>
    </source>
</evidence>
<protein>
    <recommendedName>
        <fullName evidence="11">ATP-dependent DNA helicase</fullName>
        <ecNumber evidence="11">5.6.2.4</ecNumber>
    </recommendedName>
</protein>
<comment type="similarity">
    <text evidence="1 11">Belongs to the helicase family. UvrD subfamily.</text>
</comment>
<dbReference type="InterPro" id="IPR027417">
    <property type="entry name" value="P-loop_NTPase"/>
</dbReference>
<accession>A0A1M6AZ53</accession>
<evidence type="ECO:0000256" key="11">
    <source>
        <dbReference type="RuleBase" id="RU364053"/>
    </source>
</evidence>
<dbReference type="PROSITE" id="PS51217">
    <property type="entry name" value="UVRD_HELICASE_CTER"/>
    <property type="match status" value="1"/>
</dbReference>